<dbReference type="AlphaFoldDB" id="A0A060QDG2"/>
<dbReference type="EMBL" id="CBLX010000004">
    <property type="protein sequence ID" value="CDG38693.1"/>
    <property type="molecule type" value="Genomic_DNA"/>
</dbReference>
<gene>
    <name evidence="1" type="ORF">ASAP_0648</name>
</gene>
<protein>
    <submittedName>
        <fullName evidence="1">Uncharacterized protein</fullName>
    </submittedName>
</protein>
<organism evidence="1 2">
    <name type="scientific">Asaia bogorensis</name>
    <dbReference type="NCBI Taxonomy" id="91915"/>
    <lineage>
        <taxon>Bacteria</taxon>
        <taxon>Pseudomonadati</taxon>
        <taxon>Pseudomonadota</taxon>
        <taxon>Alphaproteobacteria</taxon>
        <taxon>Acetobacterales</taxon>
        <taxon>Acetobacteraceae</taxon>
        <taxon>Asaia</taxon>
    </lineage>
</organism>
<name>A0A060QDG2_9PROT</name>
<proteinExistence type="predicted"/>
<reference evidence="1 2" key="1">
    <citation type="journal article" date="2014" name="Genome Biol. Evol.">
        <title>Acetic acid bacteria genomes reveal functional traits for adaptation to life in insect guts.</title>
        <authorList>
            <person name="Chouaia B."/>
            <person name="Gaiarsa S."/>
            <person name="Crotti E."/>
            <person name="Comandatore F."/>
            <person name="Degli Esposti M."/>
            <person name="Ricci I."/>
            <person name="Alma A."/>
            <person name="Favia G."/>
            <person name="Bandi C."/>
            <person name="Daffonchio D."/>
        </authorList>
    </citation>
    <scope>NUCLEOTIDE SEQUENCE [LARGE SCALE GENOMIC DNA]</scope>
    <source>
        <strain evidence="1 2">SF2.1</strain>
    </source>
</reference>
<reference evidence="1 2" key="2">
    <citation type="journal article" date="2014" name="PLoS ONE">
        <title>Evolution of mitochondria reconstructed from the energy metabolism of living bacteria.</title>
        <authorList>
            <person name="Degli Esposti M."/>
            <person name="Chouaia B."/>
            <person name="Comandatore F."/>
            <person name="Crotti E."/>
            <person name="Sassera D."/>
            <person name="Lievens P.M."/>
            <person name="Daffonchio D."/>
            <person name="Bandi C."/>
        </authorList>
    </citation>
    <scope>NUCLEOTIDE SEQUENCE [LARGE SCALE GENOMIC DNA]</scope>
    <source>
        <strain evidence="1 2">SF2.1</strain>
    </source>
</reference>
<accession>A0A060QDG2</accession>
<sequence>MSDRCRVFFVSGRSRHFMASLIRSVARTLSFTPDRYACKRSLCSPAPISC</sequence>
<evidence type="ECO:0000313" key="1">
    <source>
        <dbReference type="EMBL" id="CDG38693.1"/>
    </source>
</evidence>
<comment type="caution">
    <text evidence="1">The sequence shown here is derived from an EMBL/GenBank/DDBJ whole genome shotgun (WGS) entry which is preliminary data.</text>
</comment>
<dbReference type="Proteomes" id="UP000027583">
    <property type="component" value="Unassembled WGS sequence"/>
</dbReference>
<evidence type="ECO:0000313" key="2">
    <source>
        <dbReference type="Proteomes" id="UP000027583"/>
    </source>
</evidence>